<reference evidence="1 2" key="1">
    <citation type="journal article" date="2012" name="J. Virol.">
        <title>Genome of Klebsiella sp.-Infecting Bacteriophage vB_KleM_RaK2.</title>
        <authorList>
            <person name="Simoliunas E."/>
            <person name="Kaliniene L."/>
            <person name="Truncaite L."/>
            <person name="Klausa V."/>
            <person name="Zajanckauskaite A."/>
            <person name="Meskys R."/>
        </authorList>
    </citation>
    <scope>NUCLEOTIDE SEQUENCE [LARGE SCALE GENOMIC DNA]</scope>
</reference>
<evidence type="ECO:0000313" key="2">
    <source>
        <dbReference type="Proteomes" id="UP000007524"/>
    </source>
</evidence>
<gene>
    <name evidence="1" type="ORF">RaK2_00026</name>
</gene>
<dbReference type="Proteomes" id="UP000007524">
    <property type="component" value="Segment"/>
</dbReference>
<protein>
    <submittedName>
        <fullName evidence="1">Uncharacterized protein</fullName>
    </submittedName>
</protein>
<organism evidence="1 2">
    <name type="scientific">Klebsiella phage vB_KleM_RaK2</name>
    <dbReference type="NCBI Taxonomy" id="1147094"/>
    <lineage>
        <taxon>Viruses</taxon>
        <taxon>Duplodnaviria</taxon>
        <taxon>Heunggongvirae</taxon>
        <taxon>Uroviricota</taxon>
        <taxon>Caudoviricetes</taxon>
        <taxon>Alcyoneusvirus</taxon>
        <taxon>Alcyoneusvirus RaK2</taxon>
    </lineage>
</organism>
<dbReference type="EMBL" id="JQ513383">
    <property type="protein sequence ID" value="AFA44299.1"/>
    <property type="molecule type" value="Genomic_DNA"/>
</dbReference>
<sequence length="159" mass="19026">MKANITYTYKFDPSESEFWSHETEQDMLNVLTSNIKNGFYRVLFEHEFKNKVSDFSYYIKHDKNTFEIIIESEYPIHRCEEFLEDFCAACFEDLMSQFSVYYSKHNVEIKNWIEVQTKPGICSHSYQHLQFMAVGDKIQELKKCEKCEEVFAFDVKKGK</sequence>
<keyword evidence="2" id="KW-1185">Reference proteome</keyword>
<proteinExistence type="predicted"/>
<dbReference type="RefSeq" id="YP_007007181.1">
    <property type="nucleotide sequence ID" value="NC_019526.1"/>
</dbReference>
<evidence type="ECO:0000313" key="1">
    <source>
        <dbReference type="EMBL" id="AFA44299.1"/>
    </source>
</evidence>
<name>H6X3I3_9CAUD</name>
<accession>H6X3I3</accession>
<dbReference type="KEGG" id="vg:14012614"/>
<dbReference type="GeneID" id="14012614"/>